<dbReference type="InterPro" id="IPR058930">
    <property type="entry name" value="YwzD"/>
</dbReference>
<dbReference type="Pfam" id="PF26162">
    <property type="entry name" value="YwzD"/>
    <property type="match status" value="1"/>
</dbReference>
<keyword evidence="2" id="KW-1185">Reference proteome</keyword>
<dbReference type="RefSeq" id="WP_174496920.1">
    <property type="nucleotide sequence ID" value="NZ_CADDWK010000010.1"/>
</dbReference>
<gene>
    <name evidence="1" type="ORF">HNQ94_003012</name>
</gene>
<evidence type="ECO:0000313" key="1">
    <source>
        <dbReference type="EMBL" id="MBB6454523.1"/>
    </source>
</evidence>
<organism evidence="1 2">
    <name type="scientific">Salirhabdus euzebyi</name>
    <dbReference type="NCBI Taxonomy" id="394506"/>
    <lineage>
        <taxon>Bacteria</taxon>
        <taxon>Bacillati</taxon>
        <taxon>Bacillota</taxon>
        <taxon>Bacilli</taxon>
        <taxon>Bacillales</taxon>
        <taxon>Bacillaceae</taxon>
        <taxon>Salirhabdus</taxon>
    </lineage>
</organism>
<sequence length="56" mass="6500">MYNGKNSEELKALLVNAFEKGNEQTVQLDEMMTQLKNDLRGILYKDVKRAKIRKNA</sequence>
<accession>A0A841Q868</accession>
<dbReference type="Proteomes" id="UP000581688">
    <property type="component" value="Unassembled WGS sequence"/>
</dbReference>
<proteinExistence type="predicted"/>
<name>A0A841Q868_9BACI</name>
<reference evidence="1 2" key="1">
    <citation type="submission" date="2020-08" db="EMBL/GenBank/DDBJ databases">
        <title>Genomic Encyclopedia of Type Strains, Phase IV (KMG-IV): sequencing the most valuable type-strain genomes for metagenomic binning, comparative biology and taxonomic classification.</title>
        <authorList>
            <person name="Goeker M."/>
        </authorList>
    </citation>
    <scope>NUCLEOTIDE SEQUENCE [LARGE SCALE GENOMIC DNA]</scope>
    <source>
        <strain evidence="1 2">DSM 19612</strain>
    </source>
</reference>
<comment type="caution">
    <text evidence="1">The sequence shown here is derived from an EMBL/GenBank/DDBJ whole genome shotgun (WGS) entry which is preliminary data.</text>
</comment>
<dbReference type="EMBL" id="JACHGH010000010">
    <property type="protein sequence ID" value="MBB6454523.1"/>
    <property type="molecule type" value="Genomic_DNA"/>
</dbReference>
<dbReference type="AlphaFoldDB" id="A0A841Q868"/>
<evidence type="ECO:0000313" key="2">
    <source>
        <dbReference type="Proteomes" id="UP000581688"/>
    </source>
</evidence>
<protein>
    <submittedName>
        <fullName evidence="1">Uncharacterized protein</fullName>
    </submittedName>
</protein>